<dbReference type="AlphaFoldDB" id="A0A2H0VAM2"/>
<dbReference type="Proteomes" id="UP000230922">
    <property type="component" value="Unassembled WGS sequence"/>
</dbReference>
<sequence length="123" mass="13948">MFEETKISAESFVDFCTIQSPEKTRLVKYLTSGHAAAFVVTEDFKIIIGLHGNHAPILKELRKNSSVNVRIISKGQISPLKKDVSFETSSDDSDRSMSSRDFNYLQEDIKRKILDHLGPVFEK</sequence>
<reference evidence="2" key="1">
    <citation type="submission" date="2017-09" db="EMBL/GenBank/DDBJ databases">
        <title>Depth-based differentiation of microbial function through sediment-hosted aquifers and enrichment of novel symbionts in the deep terrestrial subsurface.</title>
        <authorList>
            <person name="Probst A.J."/>
            <person name="Ladd B."/>
            <person name="Jarett J.K."/>
            <person name="Geller-Mcgrath D.E."/>
            <person name="Sieber C.M.K."/>
            <person name="Emerson J.B."/>
            <person name="Anantharaman K."/>
            <person name="Thomas B.C."/>
            <person name="Malmstrom R."/>
            <person name="Stieglmeier M."/>
            <person name="Klingl A."/>
            <person name="Woyke T."/>
            <person name="Ryan C.M."/>
            <person name="Banfield J.F."/>
        </authorList>
    </citation>
    <scope>NUCLEOTIDE SEQUENCE [LARGE SCALE GENOMIC DNA]</scope>
</reference>
<accession>A0A2H0VAM2</accession>
<evidence type="ECO:0000313" key="1">
    <source>
        <dbReference type="EMBL" id="PIR96111.1"/>
    </source>
</evidence>
<name>A0A2H0VAM2_9BACT</name>
<proteinExistence type="predicted"/>
<organism evidence="1 2">
    <name type="scientific">Candidatus Doudnabacteria bacterium CG10_big_fil_rev_8_21_14_0_10_42_18</name>
    <dbReference type="NCBI Taxonomy" id="1974552"/>
    <lineage>
        <taxon>Bacteria</taxon>
        <taxon>Candidatus Doudnaibacteriota</taxon>
    </lineage>
</organism>
<protein>
    <submittedName>
        <fullName evidence="1">Uncharacterized protein</fullName>
    </submittedName>
</protein>
<gene>
    <name evidence="1" type="ORF">COT92_02810</name>
</gene>
<dbReference type="EMBL" id="PFAK01000046">
    <property type="protein sequence ID" value="PIR96111.1"/>
    <property type="molecule type" value="Genomic_DNA"/>
</dbReference>
<evidence type="ECO:0000313" key="2">
    <source>
        <dbReference type="Proteomes" id="UP000230922"/>
    </source>
</evidence>
<comment type="caution">
    <text evidence="1">The sequence shown here is derived from an EMBL/GenBank/DDBJ whole genome shotgun (WGS) entry which is preliminary data.</text>
</comment>